<keyword evidence="2" id="KW-1185">Reference proteome</keyword>
<name>A0ABV9D094_9GAMM</name>
<evidence type="ECO:0000313" key="2">
    <source>
        <dbReference type="Proteomes" id="UP001596030"/>
    </source>
</evidence>
<organism evidence="1 2">
    <name type="scientific">Chromohalobacter sarecensis</name>
    <dbReference type="NCBI Taxonomy" id="245294"/>
    <lineage>
        <taxon>Bacteria</taxon>
        <taxon>Pseudomonadati</taxon>
        <taxon>Pseudomonadota</taxon>
        <taxon>Gammaproteobacteria</taxon>
        <taxon>Oceanospirillales</taxon>
        <taxon>Halomonadaceae</taxon>
        <taxon>Chromohalobacter</taxon>
    </lineage>
</organism>
<dbReference type="EMBL" id="JBHSEU010000010">
    <property type="protein sequence ID" value="MFC4538174.1"/>
    <property type="molecule type" value="Genomic_DNA"/>
</dbReference>
<reference evidence="2" key="1">
    <citation type="journal article" date="2019" name="Int. J. Syst. Evol. Microbiol.">
        <title>The Global Catalogue of Microorganisms (GCM) 10K type strain sequencing project: providing services to taxonomists for standard genome sequencing and annotation.</title>
        <authorList>
            <consortium name="The Broad Institute Genomics Platform"/>
            <consortium name="The Broad Institute Genome Sequencing Center for Infectious Disease"/>
            <person name="Wu L."/>
            <person name="Ma J."/>
        </authorList>
    </citation>
    <scope>NUCLEOTIDE SEQUENCE [LARGE SCALE GENOMIC DNA]</scope>
    <source>
        <strain evidence="2">CGMCC 1.12121</strain>
    </source>
</reference>
<comment type="caution">
    <text evidence="1">The sequence shown here is derived from an EMBL/GenBank/DDBJ whole genome shotgun (WGS) entry which is preliminary data.</text>
</comment>
<dbReference type="Proteomes" id="UP001596030">
    <property type="component" value="Unassembled WGS sequence"/>
</dbReference>
<proteinExistence type="predicted"/>
<evidence type="ECO:0000313" key="1">
    <source>
        <dbReference type="EMBL" id="MFC4538174.1"/>
    </source>
</evidence>
<gene>
    <name evidence="1" type="ORF">ACFO0U_05195</name>
</gene>
<sequence length="44" mass="4632">MSIASVTARMPSLPIQAAEDAVRALSGFSYGYWFSPGVPGDKVT</sequence>
<accession>A0ABV9D094</accession>
<dbReference type="RefSeq" id="WP_281504383.1">
    <property type="nucleotide sequence ID" value="NZ_JAKGAN010000001.1"/>
</dbReference>
<protein>
    <submittedName>
        <fullName evidence="1">Uncharacterized protein</fullName>
    </submittedName>
</protein>